<dbReference type="STRING" id="568816.Acin_1777"/>
<keyword evidence="4" id="KW-1185">Reference proteome</keyword>
<sequence length="431" mass="47280">MTYLKRTQQRSEIMKSTDEVKVGAVTLGGFVILALMLTFLGVFSFASRQYKLNVIFDNVNGLKVGNEVRFAGVPIGKVDDILVDGSKVKVVMKIDQKQKVPRNSQFGIGMDGVMGTKFVTITPPEIATGVTFREGETITGQTTGGVDKLMSSSGKVMEKLETVADAFSNVFGDKAVQKSMREGFVQTGEITKNLNAFTKALAQMAQDNQGDIHAMVGQMKEMTVHMNSIMTQADNNGETGRNVALMAANMKDVSETIKETAASLQGVVTDPKVQDDLKITIHNAAETSEKANRVMGVVADARIRTDVMYRDKDSKWRADIGAELPTSQNDFFYLGVSDAGGDDDFNFHYNKRLGKFIVGRVGLMEGEFGVGADWLLSPKFHLFTDYYDFNDGKLKVGAEWAFSPKLSLIGENMDVLDGHSDLTYLGLRARF</sequence>
<dbReference type="PANTHER" id="PTHR33371">
    <property type="entry name" value="INTERMEMBRANE PHOSPHOLIPID TRANSPORT SYSTEM BINDING PROTEIN MLAD-RELATED"/>
    <property type="match status" value="1"/>
</dbReference>
<dbReference type="InParanoid" id="G4Q3J3"/>
<dbReference type="KEGG" id="ain:Acin_1777"/>
<protein>
    <recommendedName>
        <fullName evidence="2">Mce/MlaD domain-containing protein</fullName>
    </recommendedName>
</protein>
<feature type="domain" description="Mce/MlaD" evidence="2">
    <location>
        <begin position="49"/>
        <end position="124"/>
    </location>
</feature>
<dbReference type="eggNOG" id="COG1463">
    <property type="taxonomic scope" value="Bacteria"/>
</dbReference>
<dbReference type="AlphaFoldDB" id="G4Q3J3"/>
<organism evidence="3 4">
    <name type="scientific">Acidaminococcus intestini (strain RyC-MR95)</name>
    <dbReference type="NCBI Taxonomy" id="568816"/>
    <lineage>
        <taxon>Bacteria</taxon>
        <taxon>Bacillati</taxon>
        <taxon>Bacillota</taxon>
        <taxon>Negativicutes</taxon>
        <taxon>Acidaminococcales</taxon>
        <taxon>Acidaminococcaceae</taxon>
        <taxon>Acidaminococcus</taxon>
    </lineage>
</organism>
<keyword evidence="1" id="KW-1133">Transmembrane helix</keyword>
<evidence type="ECO:0000313" key="3">
    <source>
        <dbReference type="EMBL" id="AEQ22989.1"/>
    </source>
</evidence>
<dbReference type="HOGENOM" id="CLU_052141_0_0_9"/>
<dbReference type="PANTHER" id="PTHR33371:SF4">
    <property type="entry name" value="INTERMEMBRANE PHOSPHOLIPID TRANSPORT SYSTEM BINDING PROTEIN MLAD"/>
    <property type="match status" value="1"/>
</dbReference>
<dbReference type="InterPro" id="IPR052336">
    <property type="entry name" value="MlaD_Phospholipid_Transporter"/>
</dbReference>
<evidence type="ECO:0000256" key="1">
    <source>
        <dbReference type="SAM" id="Phobius"/>
    </source>
</evidence>
<proteinExistence type="predicted"/>
<name>G4Q3J3_ACIIR</name>
<dbReference type="PATRIC" id="fig|568816.4.peg.1725"/>
<keyword evidence="1" id="KW-0812">Transmembrane</keyword>
<gene>
    <name evidence="3" type="ordered locus">Acin_1777</name>
</gene>
<keyword evidence="1" id="KW-0472">Membrane</keyword>
<feature type="transmembrane region" description="Helical" evidence="1">
    <location>
        <begin position="20"/>
        <end position="46"/>
    </location>
</feature>
<dbReference type="EMBL" id="CP003058">
    <property type="protein sequence ID" value="AEQ22989.1"/>
    <property type="molecule type" value="Genomic_DNA"/>
</dbReference>
<reference evidence="3 4" key="1">
    <citation type="journal article" date="2011" name="J. Bacteriol.">
        <title>Complete genome sequence of Acidaminococcus intestini RYC-MR95, a Gram-negative bacterium from the phylum Firmicutes.</title>
        <authorList>
            <person name="D'Auria G."/>
            <person name="Galan J.C."/>
            <person name="Rodriguez-Alcayna M."/>
            <person name="Moya A."/>
            <person name="Baquero F."/>
            <person name="Latorre A."/>
        </authorList>
    </citation>
    <scope>NUCLEOTIDE SEQUENCE [LARGE SCALE GENOMIC DNA]</scope>
    <source>
        <strain evidence="3 4">RyC-MR95</strain>
    </source>
</reference>
<dbReference type="Proteomes" id="UP000007093">
    <property type="component" value="Chromosome"/>
</dbReference>
<evidence type="ECO:0000313" key="4">
    <source>
        <dbReference type="Proteomes" id="UP000007093"/>
    </source>
</evidence>
<evidence type="ECO:0000259" key="2">
    <source>
        <dbReference type="Pfam" id="PF02470"/>
    </source>
</evidence>
<dbReference type="InterPro" id="IPR003399">
    <property type="entry name" value="Mce/MlaD"/>
</dbReference>
<accession>G4Q3J3</accession>
<dbReference type="Pfam" id="PF02470">
    <property type="entry name" value="MlaD"/>
    <property type="match status" value="1"/>
</dbReference>